<dbReference type="EMBL" id="JAULSW010000010">
    <property type="protein sequence ID" value="KAK3368730.1"/>
    <property type="molecule type" value="Genomic_DNA"/>
</dbReference>
<keyword evidence="2" id="KW-1185">Reference proteome</keyword>
<dbReference type="Proteomes" id="UP001285441">
    <property type="component" value="Unassembled WGS sequence"/>
</dbReference>
<evidence type="ECO:0000313" key="1">
    <source>
        <dbReference type="EMBL" id="KAK3368730.1"/>
    </source>
</evidence>
<organism evidence="1 2">
    <name type="scientific">Podospora didyma</name>
    <dbReference type="NCBI Taxonomy" id="330526"/>
    <lineage>
        <taxon>Eukaryota</taxon>
        <taxon>Fungi</taxon>
        <taxon>Dikarya</taxon>
        <taxon>Ascomycota</taxon>
        <taxon>Pezizomycotina</taxon>
        <taxon>Sordariomycetes</taxon>
        <taxon>Sordariomycetidae</taxon>
        <taxon>Sordariales</taxon>
        <taxon>Podosporaceae</taxon>
        <taxon>Podospora</taxon>
    </lineage>
</organism>
<reference evidence="1" key="2">
    <citation type="submission" date="2023-06" db="EMBL/GenBank/DDBJ databases">
        <authorList>
            <consortium name="Lawrence Berkeley National Laboratory"/>
            <person name="Haridas S."/>
            <person name="Hensen N."/>
            <person name="Bonometti L."/>
            <person name="Westerberg I."/>
            <person name="Brannstrom I.O."/>
            <person name="Guillou S."/>
            <person name="Cros-Aarteil S."/>
            <person name="Calhoun S."/>
            <person name="Kuo A."/>
            <person name="Mondo S."/>
            <person name="Pangilinan J."/>
            <person name="Riley R."/>
            <person name="LaButti K."/>
            <person name="Andreopoulos B."/>
            <person name="Lipzen A."/>
            <person name="Chen C."/>
            <person name="Yanf M."/>
            <person name="Daum C."/>
            <person name="Ng V."/>
            <person name="Clum A."/>
            <person name="Steindorff A."/>
            <person name="Ohm R."/>
            <person name="Martin F."/>
            <person name="Silar P."/>
            <person name="Natvig D."/>
            <person name="Lalanne C."/>
            <person name="Gautier V."/>
            <person name="Ament-velasquez S.L."/>
            <person name="Kruys A."/>
            <person name="Hutchinson M.I."/>
            <person name="Powell A.J."/>
            <person name="Barry K."/>
            <person name="Miller A.N."/>
            <person name="Grigoriev I.V."/>
            <person name="Debuchy R."/>
            <person name="Gladieux P."/>
            <person name="Thoren M.H."/>
            <person name="Johannesson H."/>
        </authorList>
    </citation>
    <scope>NUCLEOTIDE SEQUENCE</scope>
    <source>
        <strain evidence="1">CBS 232.78</strain>
    </source>
</reference>
<reference evidence="1" key="1">
    <citation type="journal article" date="2023" name="Mol. Phylogenet. Evol.">
        <title>Genome-scale phylogeny and comparative genomics of the fungal order Sordariales.</title>
        <authorList>
            <person name="Hensen N."/>
            <person name="Bonometti L."/>
            <person name="Westerberg I."/>
            <person name="Brannstrom I.O."/>
            <person name="Guillou S."/>
            <person name="Cros-Aarteil S."/>
            <person name="Calhoun S."/>
            <person name="Haridas S."/>
            <person name="Kuo A."/>
            <person name="Mondo S."/>
            <person name="Pangilinan J."/>
            <person name="Riley R."/>
            <person name="LaButti K."/>
            <person name="Andreopoulos B."/>
            <person name="Lipzen A."/>
            <person name="Chen C."/>
            <person name="Yan M."/>
            <person name="Daum C."/>
            <person name="Ng V."/>
            <person name="Clum A."/>
            <person name="Steindorff A."/>
            <person name="Ohm R.A."/>
            <person name="Martin F."/>
            <person name="Silar P."/>
            <person name="Natvig D.O."/>
            <person name="Lalanne C."/>
            <person name="Gautier V."/>
            <person name="Ament-Velasquez S.L."/>
            <person name="Kruys A."/>
            <person name="Hutchinson M.I."/>
            <person name="Powell A.J."/>
            <person name="Barry K."/>
            <person name="Miller A.N."/>
            <person name="Grigoriev I.V."/>
            <person name="Debuchy R."/>
            <person name="Gladieux P."/>
            <person name="Hiltunen Thoren M."/>
            <person name="Johannesson H."/>
        </authorList>
    </citation>
    <scope>NUCLEOTIDE SEQUENCE</scope>
    <source>
        <strain evidence="1">CBS 232.78</strain>
    </source>
</reference>
<sequence>MRLLVFEARTKELSDHTQYSTSTQDKSLFFGNSCVMKQATNYAVNQANQYAAIFDWNALVLVRFNKLNTRLGAAPRERKGAGSHCEISVIDGSQSHNMRVALLGFLADAYQKTQ</sequence>
<dbReference type="AlphaFoldDB" id="A0AAE0N3D0"/>
<accession>A0AAE0N3D0</accession>
<proteinExistence type="predicted"/>
<gene>
    <name evidence="1" type="ORF">B0H63DRAFT_489052</name>
</gene>
<evidence type="ECO:0000313" key="2">
    <source>
        <dbReference type="Proteomes" id="UP001285441"/>
    </source>
</evidence>
<comment type="caution">
    <text evidence="1">The sequence shown here is derived from an EMBL/GenBank/DDBJ whole genome shotgun (WGS) entry which is preliminary data.</text>
</comment>
<name>A0AAE0N3D0_9PEZI</name>
<protein>
    <submittedName>
        <fullName evidence="1">Uncharacterized protein</fullName>
    </submittedName>
</protein>